<dbReference type="InterPro" id="IPR012337">
    <property type="entry name" value="RNaseH-like_sf"/>
</dbReference>
<dbReference type="InterPro" id="IPR038720">
    <property type="entry name" value="YprB_RNase_H-like_dom"/>
</dbReference>
<dbReference type="AlphaFoldDB" id="A0A7C3KIV6"/>
<dbReference type="SUPFAM" id="SSF47794">
    <property type="entry name" value="Rad51 N-terminal domain-like"/>
    <property type="match status" value="1"/>
</dbReference>
<protein>
    <submittedName>
        <fullName evidence="2">TM0106 family RecB-like putative nuclease</fullName>
    </submittedName>
</protein>
<sequence length="501" mass="57382">MIVDAELLLNFQRCSRRAFLDVYGDSSERDATSDYLLKILQDSRSHQRSILASMNFAEPHYPKGDWQAGAKATLELMQQGVERISQGVLLAEQGGATLLSIPDLLVKQPGESIFGDWLYIPMDIKLGKRPKQEYQIIAVFHSFVLGQVQGAWAEQAWLILRERGEYPVDLWDVLPKLQEILEDCIRTIGDRQEPEVFIARNRCGLCHWFNHCYAIAKSDNHLSLLPGITPVRYTQLQEIQLTTVKALAETHPSQLEPLPGFGREHASKIVRQARSTLTNQAILIEESSDFSTQSSLSKLVGLPNRQPSSFLPTAPVELYFDIEAEPGMNLVYLHGVLVVDRIANTQVFYPFLAEAPHEEAQVWQQFLELVWQYPTAPIFHFCPFEVQTVERLAKLYRTPSDKIKPLLPRFVDLHDWVTRLVTLPVESYALKAIARWVGFEWRDPSANGAQAVFWYAQWLETGDRNFLDTILVYNEDDCRATYHVKDWLVQFLTSVYRAEFA</sequence>
<feature type="domain" description="YprB ribonuclease H-like" evidence="1">
    <location>
        <begin position="318"/>
        <end position="489"/>
    </location>
</feature>
<evidence type="ECO:0000313" key="2">
    <source>
        <dbReference type="EMBL" id="HFN01644.1"/>
    </source>
</evidence>
<evidence type="ECO:0000259" key="1">
    <source>
        <dbReference type="Pfam" id="PF13482"/>
    </source>
</evidence>
<dbReference type="GO" id="GO:0000166">
    <property type="term" value="F:nucleotide binding"/>
    <property type="evidence" value="ECO:0007669"/>
    <property type="project" value="InterPro"/>
</dbReference>
<dbReference type="SUPFAM" id="SSF53098">
    <property type="entry name" value="Ribonuclease H-like"/>
    <property type="match status" value="1"/>
</dbReference>
<proteinExistence type="predicted"/>
<name>A0A7C3KIV6_9CYAN</name>
<dbReference type="InterPro" id="IPR019993">
    <property type="entry name" value="RecB_nuclease_TM0106_put"/>
</dbReference>
<dbReference type="EMBL" id="DSRU01000430">
    <property type="protein sequence ID" value="HFN01644.1"/>
    <property type="molecule type" value="Genomic_DNA"/>
</dbReference>
<comment type="caution">
    <text evidence="2">The sequence shown here is derived from an EMBL/GenBank/DDBJ whole genome shotgun (WGS) entry which is preliminary data.</text>
</comment>
<dbReference type="NCBIfam" id="TIGR03491">
    <property type="entry name" value="TM0106 family RecB-like putative nuclease"/>
    <property type="match status" value="1"/>
</dbReference>
<dbReference type="InterPro" id="IPR010995">
    <property type="entry name" value="DNA_repair_Rad51/TF_NusA_a-hlx"/>
</dbReference>
<organism evidence="2">
    <name type="scientific">Oscillatoriales cyanobacterium SpSt-418</name>
    <dbReference type="NCBI Taxonomy" id="2282169"/>
    <lineage>
        <taxon>Bacteria</taxon>
        <taxon>Bacillati</taxon>
        <taxon>Cyanobacteriota</taxon>
        <taxon>Cyanophyceae</taxon>
        <taxon>Oscillatoriophycideae</taxon>
        <taxon>Oscillatoriales</taxon>
    </lineage>
</organism>
<accession>A0A7C3KIV6</accession>
<dbReference type="Gene3D" id="1.10.150.20">
    <property type="entry name" value="5' to 3' exonuclease, C-terminal subdomain"/>
    <property type="match status" value="1"/>
</dbReference>
<dbReference type="Pfam" id="PF13482">
    <property type="entry name" value="RNase_H_2"/>
    <property type="match status" value="1"/>
</dbReference>
<gene>
    <name evidence="2" type="ORF">ENR64_28665</name>
</gene>
<reference evidence="2" key="1">
    <citation type="journal article" date="2020" name="mSystems">
        <title>Genome- and Community-Level Interaction Insights into Carbon Utilization and Element Cycling Functions of Hydrothermarchaeota in Hydrothermal Sediment.</title>
        <authorList>
            <person name="Zhou Z."/>
            <person name="Liu Y."/>
            <person name="Xu W."/>
            <person name="Pan J."/>
            <person name="Luo Z.H."/>
            <person name="Li M."/>
        </authorList>
    </citation>
    <scope>NUCLEOTIDE SEQUENCE [LARGE SCALE GENOMIC DNA]</scope>
    <source>
        <strain evidence="2">SpSt-418</strain>
    </source>
</reference>